<organism evidence="2 3">
    <name type="scientific">Corynebacterium glucuronolyticum ATCC 51866</name>
    <dbReference type="NCBI Taxonomy" id="548478"/>
    <lineage>
        <taxon>Bacteria</taxon>
        <taxon>Bacillati</taxon>
        <taxon>Actinomycetota</taxon>
        <taxon>Actinomycetes</taxon>
        <taxon>Mycobacteriales</taxon>
        <taxon>Corynebacteriaceae</taxon>
        <taxon>Corynebacterium</taxon>
    </lineage>
</organism>
<gene>
    <name evidence="2" type="ORF">HMPREF0293_0267</name>
</gene>
<reference evidence="2 3" key="1">
    <citation type="submission" date="2009-01" db="EMBL/GenBank/DDBJ databases">
        <authorList>
            <person name="Qin X."/>
            <person name="Bachman B."/>
            <person name="Battles P."/>
            <person name="Bell A."/>
            <person name="Bess C."/>
            <person name="Bickham C."/>
            <person name="Chaboub L."/>
            <person name="Chen D."/>
            <person name="Coyle M."/>
            <person name="Deiros D.R."/>
            <person name="Dinh H."/>
            <person name="Forbes L."/>
            <person name="Fowler G."/>
            <person name="Francisco L."/>
            <person name="Fu Q."/>
            <person name="Gubbala S."/>
            <person name="Hale W."/>
            <person name="Han Y."/>
            <person name="Hemphill L."/>
            <person name="Highlander S.K."/>
            <person name="Hirani K."/>
            <person name="Hogues M."/>
            <person name="Jackson L."/>
            <person name="Jakkamsetti A."/>
            <person name="Javaid M."/>
            <person name="Jiang H."/>
            <person name="Korchina V."/>
            <person name="Kovar C."/>
            <person name="Lara F."/>
            <person name="Lee S."/>
            <person name="Mata R."/>
            <person name="Mathew T."/>
            <person name="Moen C."/>
            <person name="Morales K."/>
            <person name="Munidasa M."/>
            <person name="Nazareth L."/>
            <person name="Ngo R."/>
            <person name="Nguyen L."/>
            <person name="Okwuonu G."/>
            <person name="Ongeri F."/>
            <person name="Patil S."/>
            <person name="Petrosino J."/>
            <person name="Pham C."/>
            <person name="Pham P."/>
            <person name="Pu L.-L."/>
            <person name="Puazo M."/>
            <person name="Raj R."/>
            <person name="Reid J."/>
            <person name="Rouhana J."/>
            <person name="Saada N."/>
            <person name="Shang Y."/>
            <person name="Simmons D."/>
            <person name="Thornton R."/>
            <person name="Warren J."/>
            <person name="Weissenberger G."/>
            <person name="Zhang J."/>
            <person name="Zhang L."/>
            <person name="Zhou C."/>
            <person name="Zhu D."/>
            <person name="Muzny D."/>
            <person name="Worley K."/>
            <person name="Gibbs R."/>
        </authorList>
    </citation>
    <scope>NUCLEOTIDE SEQUENCE [LARGE SCALE GENOMIC DNA]</scope>
    <source>
        <strain evidence="2 3">ATCC 51866</strain>
    </source>
</reference>
<accession>A0ABM9XSK9</accession>
<keyword evidence="3" id="KW-1185">Reference proteome</keyword>
<name>A0ABM9XSK9_9CORY</name>
<evidence type="ECO:0000313" key="2">
    <source>
        <dbReference type="EMBL" id="EEI64180.1"/>
    </source>
</evidence>
<comment type="caution">
    <text evidence="2">The sequence shown here is derived from an EMBL/GenBank/DDBJ whole genome shotgun (WGS) entry which is preliminary data.</text>
</comment>
<proteinExistence type="predicted"/>
<feature type="region of interest" description="Disordered" evidence="1">
    <location>
        <begin position="1"/>
        <end position="23"/>
    </location>
</feature>
<dbReference type="Proteomes" id="UP000006237">
    <property type="component" value="Unassembled WGS sequence"/>
</dbReference>
<dbReference type="EMBL" id="ACHF01000011">
    <property type="protein sequence ID" value="EEI64180.1"/>
    <property type="molecule type" value="Genomic_DNA"/>
</dbReference>
<protein>
    <submittedName>
        <fullName evidence="2">Uncharacterized protein</fullName>
    </submittedName>
</protein>
<evidence type="ECO:0000313" key="3">
    <source>
        <dbReference type="Proteomes" id="UP000006237"/>
    </source>
</evidence>
<evidence type="ECO:0000256" key="1">
    <source>
        <dbReference type="SAM" id="MobiDB-lite"/>
    </source>
</evidence>
<sequence length="83" mass="8956">MGKRRVDGGSPRAGVHPDDKECEPLRFPLDGEEIVDGFPSEARKIDSGGFGTRQWGGTSRSKLHISTLTRKGQHLKGAGLLTV</sequence>